<dbReference type="InterPro" id="IPR003124">
    <property type="entry name" value="WH2_dom"/>
</dbReference>
<name>A0A3Q0G4P0_ALLSI</name>
<dbReference type="PANTHER" id="PTHR12902">
    <property type="entry name" value="WASP-1"/>
    <property type="match status" value="1"/>
</dbReference>
<comment type="similarity">
    <text evidence="3 14">Belongs to the SCAR/WAVE family.</text>
</comment>
<dbReference type="GO" id="GO:0030027">
    <property type="term" value="C:lamellipodium"/>
    <property type="evidence" value="ECO:0007669"/>
    <property type="project" value="TreeGrafter"/>
</dbReference>
<evidence type="ECO:0000256" key="13">
    <source>
        <dbReference type="ARBA" id="ARBA00047054"/>
    </source>
</evidence>
<evidence type="ECO:0000256" key="9">
    <source>
        <dbReference type="ARBA" id="ARBA00023203"/>
    </source>
</evidence>
<dbReference type="PANTHER" id="PTHR12902:SF8">
    <property type="entry name" value="ACTIN-BINDING PROTEIN WASF1"/>
    <property type="match status" value="1"/>
</dbReference>
<keyword evidence="4" id="KW-0488">Methylation</keyword>
<feature type="compositionally biased region" description="Pro residues" evidence="15">
    <location>
        <begin position="262"/>
        <end position="273"/>
    </location>
</feature>
<dbReference type="GO" id="GO:2000601">
    <property type="term" value="P:positive regulation of Arp2/3 complex-mediated actin nucleation"/>
    <property type="evidence" value="ECO:0007669"/>
    <property type="project" value="TreeGrafter"/>
</dbReference>
<evidence type="ECO:0000256" key="11">
    <source>
        <dbReference type="ARBA" id="ARBA00034103"/>
    </source>
</evidence>
<dbReference type="GO" id="GO:0031209">
    <property type="term" value="C:SCAR complex"/>
    <property type="evidence" value="ECO:0007669"/>
    <property type="project" value="TreeGrafter"/>
</dbReference>
<keyword evidence="6" id="KW-0597">Phosphoprotein</keyword>
<evidence type="ECO:0000256" key="6">
    <source>
        <dbReference type="ARBA" id="ARBA00022553"/>
    </source>
</evidence>
<keyword evidence="8" id="KW-0770">Synapse</keyword>
<dbReference type="PROSITE" id="PS51082">
    <property type="entry name" value="WH2"/>
    <property type="match status" value="1"/>
</dbReference>
<reference evidence="18" key="1">
    <citation type="submission" date="2025-08" db="UniProtKB">
        <authorList>
            <consortium name="RefSeq"/>
        </authorList>
    </citation>
    <scope>IDENTIFICATION</scope>
</reference>
<feature type="compositionally biased region" description="Polar residues" evidence="15">
    <location>
        <begin position="236"/>
        <end position="253"/>
    </location>
</feature>
<evidence type="ECO:0000256" key="1">
    <source>
        <dbReference type="ARBA" id="ARBA00004245"/>
    </source>
</evidence>
<evidence type="ECO:0000256" key="3">
    <source>
        <dbReference type="ARBA" id="ARBA00006993"/>
    </source>
</evidence>
<evidence type="ECO:0000256" key="8">
    <source>
        <dbReference type="ARBA" id="ARBA00023018"/>
    </source>
</evidence>
<comment type="subcellular location">
    <subcellularLocation>
        <location evidence="2">Cell junction</location>
        <location evidence="2">Focal adhesion</location>
    </subcellularLocation>
    <subcellularLocation>
        <location evidence="1 14">Cytoplasm</location>
        <location evidence="1 14">Cytoskeleton</location>
    </subcellularLocation>
    <subcellularLocation>
        <location evidence="11">Synapse</location>
    </subcellularLocation>
</comment>
<comment type="subunit">
    <text evidence="13">Component of the WAVE1 complex composed of ABI2, CYFIP1 or CYFIP2, BRK1, NCKAP1 and WASF1/WAVE1. Within the complex, a heterodimer containing NCKAP1 and CYFIP1 interacts with a heterotrimer formed by WAVE1, ABI2 and BRK1. CYFIP2 binds to activated RAC1 which causes the complex to dissociate, releasing activated WASF1. The complex can also be activated by NCK1. Binds actin and the Arp2/3 complex. Interacts with BAIAP2. Interacts with SHANK3; the interaction mediates the association of SHANK3 with the WAVE1 complex. Interacts with ABI1 (via N-terminus). Interacts with SORBS2; this interaction greatly enhances phosphorylation by ABL1 and dephosphorylation by PTPN12 and might mediate partial to focal adhesion sites.</text>
</comment>
<dbReference type="GO" id="GO:0045202">
    <property type="term" value="C:synapse"/>
    <property type="evidence" value="ECO:0007669"/>
    <property type="project" value="UniProtKB-SubCell"/>
</dbReference>
<keyword evidence="5 14" id="KW-0963">Cytoplasm</keyword>
<dbReference type="CDD" id="cd22071">
    <property type="entry name" value="WH2_WAVE-1"/>
    <property type="match status" value="1"/>
</dbReference>
<feature type="compositionally biased region" description="Low complexity" evidence="15">
    <location>
        <begin position="274"/>
        <end position="287"/>
    </location>
</feature>
<proteinExistence type="inferred from homology"/>
<organism evidence="17 18">
    <name type="scientific">Alligator sinensis</name>
    <name type="common">Chinese alligator</name>
    <dbReference type="NCBI Taxonomy" id="38654"/>
    <lineage>
        <taxon>Eukaryota</taxon>
        <taxon>Metazoa</taxon>
        <taxon>Chordata</taxon>
        <taxon>Craniata</taxon>
        <taxon>Vertebrata</taxon>
        <taxon>Euteleostomi</taxon>
        <taxon>Archelosauria</taxon>
        <taxon>Archosauria</taxon>
        <taxon>Crocodylia</taxon>
        <taxon>Alligatoridae</taxon>
        <taxon>Alligatorinae</taxon>
        <taxon>Alligator</taxon>
    </lineage>
</organism>
<gene>
    <name evidence="18" type="primary">WASF1</name>
</gene>
<keyword evidence="9 14" id="KW-0009">Actin-binding</keyword>
<evidence type="ECO:0000256" key="7">
    <source>
        <dbReference type="ARBA" id="ARBA00022949"/>
    </source>
</evidence>
<evidence type="ECO:0000256" key="10">
    <source>
        <dbReference type="ARBA" id="ARBA00023212"/>
    </source>
</evidence>
<evidence type="ECO:0000256" key="14">
    <source>
        <dbReference type="RuleBase" id="RU367034"/>
    </source>
</evidence>
<keyword evidence="17" id="KW-1185">Reference proteome</keyword>
<dbReference type="RefSeq" id="XP_025054661.1">
    <property type="nucleotide sequence ID" value="XM_025198876.1"/>
</dbReference>
<accession>A0A3Q0G4P0</accession>
<dbReference type="GO" id="GO:0030036">
    <property type="term" value="P:actin cytoskeleton organization"/>
    <property type="evidence" value="ECO:0007669"/>
    <property type="project" value="UniProtKB-UniRule"/>
</dbReference>
<evidence type="ECO:0000256" key="2">
    <source>
        <dbReference type="ARBA" id="ARBA00004246"/>
    </source>
</evidence>
<feature type="compositionally biased region" description="Basic and acidic residues" evidence="15">
    <location>
        <begin position="182"/>
        <end position="202"/>
    </location>
</feature>
<dbReference type="InterPro" id="IPR028288">
    <property type="entry name" value="SCAR/WAVE_fam"/>
</dbReference>
<dbReference type="SMART" id="SM00246">
    <property type="entry name" value="WH2"/>
    <property type="match status" value="1"/>
</dbReference>
<keyword evidence="10 14" id="KW-0206">Cytoskeleton</keyword>
<dbReference type="GeneID" id="102368676"/>
<dbReference type="Gene3D" id="6.10.280.150">
    <property type="match status" value="2"/>
</dbReference>
<keyword evidence="7" id="KW-0965">Cell junction</keyword>
<sequence>MPLVKRNIDPRHLCHTALPRGIKNELECVTNISLANIIRQLSSLSKYAEDIFGELFNEAHSFSFRVNSLQERVDRLSVSVTQLDPKEEELSLQDITMRKAFRSSTIQDQQLFDRKTLPIPLQETYDICEQPPPLNILTPYRDDGKEGLKFYTNPSYFFDLWKEKMLQDTEDKRKEKRKQKQKNLDRPHEPEKVPRAPHDRRREWQKLAQGPELAEDDANLLHKHIEIANGPAPHFETSSTTSLIENRPQSPATGRTPVFVSPTPPPPPPPPLPSALSTSSLRAAMTSTPPPPVPPPPPPPPTAALQAPAVPPPPAPLQIAPGVLHPAPPPIAPPLAQPSPPVTRAAQVCEAVPVHPIPQGEVQGLPPPPPPPPLPPPGIRPSSPVTVAALSHPPPVLHPQPTTIVPGSHAPLMPPSPPSQVIPAPEPKRHPSTLPVISDARSVLLEAIRKGIQLRKVEEQREQEAKHERIENDVATILSRRIAVEYSDSEDDSEFDEVDWLE</sequence>
<comment type="subunit">
    <text evidence="14">Binds actin and the Arp2/3 complex.</text>
</comment>
<evidence type="ECO:0000256" key="12">
    <source>
        <dbReference type="ARBA" id="ARBA00045579"/>
    </source>
</evidence>
<dbReference type="GO" id="GO:0005856">
    <property type="term" value="C:cytoskeleton"/>
    <property type="evidence" value="ECO:0007669"/>
    <property type="project" value="UniProtKB-SubCell"/>
</dbReference>
<feature type="region of interest" description="Disordered" evidence="15">
    <location>
        <begin position="170"/>
        <end position="202"/>
    </location>
</feature>
<feature type="compositionally biased region" description="Pro residues" evidence="15">
    <location>
        <begin position="288"/>
        <end position="302"/>
    </location>
</feature>
<dbReference type="Proteomes" id="UP000189705">
    <property type="component" value="Unplaced"/>
</dbReference>
<evidence type="ECO:0000256" key="15">
    <source>
        <dbReference type="SAM" id="MobiDB-lite"/>
    </source>
</evidence>
<dbReference type="AlphaFoldDB" id="A0A3Q0G4P0"/>
<feature type="domain" description="WH2" evidence="16">
    <location>
        <begin position="440"/>
        <end position="457"/>
    </location>
</feature>
<evidence type="ECO:0000256" key="5">
    <source>
        <dbReference type="ARBA" id="ARBA00022490"/>
    </source>
</evidence>
<dbReference type="GO" id="GO:0005925">
    <property type="term" value="C:focal adhesion"/>
    <property type="evidence" value="ECO:0007669"/>
    <property type="project" value="UniProtKB-SubCell"/>
</dbReference>
<feature type="compositionally biased region" description="Pro residues" evidence="15">
    <location>
        <begin position="326"/>
        <end position="341"/>
    </location>
</feature>
<feature type="compositionally biased region" description="Pro residues" evidence="15">
    <location>
        <begin position="365"/>
        <end position="379"/>
    </location>
</feature>
<feature type="region of interest" description="Disordered" evidence="15">
    <location>
        <begin position="230"/>
        <end position="433"/>
    </location>
</feature>
<protein>
    <recommendedName>
        <fullName evidence="14">Wiskott-Aldrich syndrome protein family member</fullName>
        <shortName evidence="14">WASP family protein member</shortName>
    </recommendedName>
</protein>
<dbReference type="GO" id="GO:0071933">
    <property type="term" value="F:Arp2/3 complex binding"/>
    <property type="evidence" value="ECO:0007669"/>
    <property type="project" value="TreeGrafter"/>
</dbReference>
<comment type="function">
    <text evidence="12">Downstream effector molecule involved in the transmission of signals from tyrosine kinase receptors and small GTPases to the actin cytoskeleton. Promotes formation of actin filaments. Part of the WAVE complex that regulates lamellipodia formation. The WAVE complex regulates actin filament reorganization via its interaction with the Arp2/3 complex. As component of the WAVE1 complex, required for BDNF-NTRK2 endocytic trafficking and signaling from early endosomes. Also involved in the regulation of mitochondrial dynamics.</text>
</comment>
<evidence type="ECO:0000313" key="17">
    <source>
        <dbReference type="Proteomes" id="UP000189705"/>
    </source>
</evidence>
<evidence type="ECO:0000259" key="16">
    <source>
        <dbReference type="PROSITE" id="PS51082"/>
    </source>
</evidence>
<evidence type="ECO:0000256" key="4">
    <source>
        <dbReference type="ARBA" id="ARBA00022481"/>
    </source>
</evidence>
<evidence type="ECO:0000313" key="18">
    <source>
        <dbReference type="RefSeq" id="XP_025054661.1"/>
    </source>
</evidence>
<dbReference type="Gene3D" id="1.20.5.340">
    <property type="match status" value="1"/>
</dbReference>
<dbReference type="Pfam" id="PF02205">
    <property type="entry name" value="WH2"/>
    <property type="match status" value="1"/>
</dbReference>
<dbReference type="FunFam" id="1.20.5.340:FF:000012">
    <property type="entry name" value="Wiskott-Aldrich syndrome protein family member 1"/>
    <property type="match status" value="1"/>
</dbReference>
<dbReference type="GO" id="GO:0034237">
    <property type="term" value="F:protein kinase A regulatory subunit binding"/>
    <property type="evidence" value="ECO:0007669"/>
    <property type="project" value="TreeGrafter"/>
</dbReference>
<dbReference type="CTD" id="8936"/>
<dbReference type="GO" id="GO:0003779">
    <property type="term" value="F:actin binding"/>
    <property type="evidence" value="ECO:0007669"/>
    <property type="project" value="UniProtKB-UniRule"/>
</dbReference>